<evidence type="ECO:0000256" key="2">
    <source>
        <dbReference type="SAM" id="SignalP"/>
    </source>
</evidence>
<dbReference type="WBParaSite" id="PSAMB.scaffold2497size22886.g18004.t1">
    <property type="protein sequence ID" value="PSAMB.scaffold2497size22886.g18004.t1"/>
    <property type="gene ID" value="PSAMB.scaffold2497size22886.g18004"/>
</dbReference>
<keyword evidence="3" id="KW-1185">Reference proteome</keyword>
<feature type="region of interest" description="Disordered" evidence="1">
    <location>
        <begin position="31"/>
        <end position="51"/>
    </location>
</feature>
<protein>
    <submittedName>
        <fullName evidence="4">Secreted protein</fullName>
    </submittedName>
</protein>
<reference evidence="4" key="1">
    <citation type="submission" date="2022-11" db="UniProtKB">
        <authorList>
            <consortium name="WormBaseParasite"/>
        </authorList>
    </citation>
    <scope>IDENTIFICATION</scope>
</reference>
<feature type="signal peptide" evidence="2">
    <location>
        <begin position="1"/>
        <end position="28"/>
    </location>
</feature>
<evidence type="ECO:0000256" key="1">
    <source>
        <dbReference type="SAM" id="MobiDB-lite"/>
    </source>
</evidence>
<keyword evidence="2" id="KW-0732">Signal</keyword>
<evidence type="ECO:0000313" key="4">
    <source>
        <dbReference type="WBParaSite" id="PSAMB.scaffold2497size22886.g18004.t1"/>
    </source>
</evidence>
<feature type="chain" id="PRO_5037714418" evidence="2">
    <location>
        <begin position="29"/>
        <end position="112"/>
    </location>
</feature>
<accession>A0A914VT18</accession>
<organism evidence="3 4">
    <name type="scientific">Plectus sambesii</name>
    <dbReference type="NCBI Taxonomy" id="2011161"/>
    <lineage>
        <taxon>Eukaryota</taxon>
        <taxon>Metazoa</taxon>
        <taxon>Ecdysozoa</taxon>
        <taxon>Nematoda</taxon>
        <taxon>Chromadorea</taxon>
        <taxon>Plectida</taxon>
        <taxon>Plectina</taxon>
        <taxon>Plectoidea</taxon>
        <taxon>Plectidae</taxon>
        <taxon>Plectus</taxon>
    </lineage>
</organism>
<proteinExistence type="predicted"/>
<feature type="compositionally biased region" description="Basic and acidic residues" evidence="1">
    <location>
        <begin position="65"/>
        <end position="100"/>
    </location>
</feature>
<name>A0A914VT18_9BILA</name>
<sequence length="112" mass="12196">MRHKNTAPRVIRSALCPGCLLFVALSSGKQKTTTASRGAQQMAHDTRPQYPRGRVAVLAAWGRKRDEKEASIIERQAPDRLSRDGPRESNAEKEMNHRGGDGVVNGVFAGAS</sequence>
<dbReference type="AlphaFoldDB" id="A0A914VT18"/>
<dbReference type="Proteomes" id="UP000887566">
    <property type="component" value="Unplaced"/>
</dbReference>
<evidence type="ECO:0000313" key="3">
    <source>
        <dbReference type="Proteomes" id="UP000887566"/>
    </source>
</evidence>
<feature type="region of interest" description="Disordered" evidence="1">
    <location>
        <begin position="65"/>
        <end position="112"/>
    </location>
</feature>